<evidence type="ECO:0000313" key="6">
    <source>
        <dbReference type="Proteomes" id="UP000797356"/>
    </source>
</evidence>
<dbReference type="OrthoDB" id="20282at2759"/>
<dbReference type="EMBL" id="CM017878">
    <property type="protein sequence ID" value="KAG1354440.1"/>
    <property type="molecule type" value="Genomic_DNA"/>
</dbReference>
<dbReference type="PANTHER" id="PTHR21162:SF0">
    <property type="entry name" value="P53 AND DNA DAMAGE-REGULATED PROTEIN 1"/>
    <property type="match status" value="1"/>
</dbReference>
<dbReference type="PANTHER" id="PTHR21162">
    <property type="entry name" value="P53 AND DNA DAMAGE-REGULATED PROTEIN"/>
    <property type="match status" value="1"/>
</dbReference>
<keyword evidence="6" id="KW-1185">Reference proteome</keyword>
<accession>A0A8K0N481</accession>
<evidence type="ECO:0000256" key="1">
    <source>
        <dbReference type="ARBA" id="ARBA00004496"/>
    </source>
</evidence>
<comment type="subcellular location">
    <subcellularLocation>
        <location evidence="1">Cytoplasm</location>
    </subcellularLocation>
</comment>
<dbReference type="GO" id="GO:0005737">
    <property type="term" value="C:cytoplasm"/>
    <property type="evidence" value="ECO:0007669"/>
    <property type="project" value="UniProtKB-SubCell"/>
</dbReference>
<feature type="compositionally biased region" description="Basic and acidic residues" evidence="4">
    <location>
        <begin position="43"/>
        <end position="53"/>
    </location>
</feature>
<keyword evidence="3" id="KW-0143">Chaperone</keyword>
<comment type="caution">
    <text evidence="5">The sequence shown here is derived from an EMBL/GenBank/DDBJ whole genome shotgun (WGS) entry which is preliminary data.</text>
</comment>
<reference evidence="5" key="1">
    <citation type="journal article" date="2017" name="Gigascience">
        <title>The genome draft of coconut (Cocos nucifera).</title>
        <authorList>
            <person name="Xiao Y."/>
            <person name="Xu P."/>
            <person name="Fan H."/>
            <person name="Baudouin L."/>
            <person name="Xia W."/>
            <person name="Bocs S."/>
            <person name="Xu J."/>
            <person name="Li Q."/>
            <person name="Guo A."/>
            <person name="Zhou L."/>
            <person name="Li J."/>
            <person name="Wu Y."/>
            <person name="Ma Z."/>
            <person name="Armero A."/>
            <person name="Issali A.E."/>
            <person name="Liu N."/>
            <person name="Peng M."/>
            <person name="Yang Y."/>
        </authorList>
    </citation>
    <scope>NUCLEOTIDE SEQUENCE</scope>
    <source>
        <tissue evidence="5">Spear leaf of Hainan Tall coconut</tissue>
    </source>
</reference>
<protein>
    <submittedName>
        <fullName evidence="5">Uncharacterized protein</fullName>
    </submittedName>
</protein>
<feature type="compositionally biased region" description="Basic and acidic residues" evidence="4">
    <location>
        <begin position="62"/>
        <end position="88"/>
    </location>
</feature>
<sequence>MEWERGRWMMEEGGFARGWRRKRGGMFGKDREWERGRFRRDGRRGGSKKESSRKLGGFGRNSKRERGEGGSGEMGERGGSRKESSQKLKDGEIVPMDPSMQQLQQALVEIETEAEHLFLARNQLVENDRLRNRNREALTVLRSDTFARMPFHAVHTILEKDELPQQLAKIVAIAKALVALLEIMTPSHVALDSVISSLAYIYLLLDIGVVESGSISLEYKLSEEWRIWGLVAERVWLIAILIAYEDSLCHIKQD</sequence>
<evidence type="ECO:0000256" key="3">
    <source>
        <dbReference type="ARBA" id="ARBA00023186"/>
    </source>
</evidence>
<evidence type="ECO:0000313" key="5">
    <source>
        <dbReference type="EMBL" id="KAG1354440.1"/>
    </source>
</evidence>
<gene>
    <name evidence="5" type="ORF">COCNU_07G005520</name>
</gene>
<feature type="region of interest" description="Disordered" evidence="4">
    <location>
        <begin position="30"/>
        <end position="88"/>
    </location>
</feature>
<reference evidence="5" key="2">
    <citation type="submission" date="2019-07" db="EMBL/GenBank/DDBJ databases">
        <authorList>
            <person name="Yang Y."/>
            <person name="Bocs S."/>
            <person name="Baudouin L."/>
        </authorList>
    </citation>
    <scope>NUCLEOTIDE SEQUENCE</scope>
    <source>
        <tissue evidence="5">Spear leaf of Hainan Tall coconut</tissue>
    </source>
</reference>
<dbReference type="AlphaFoldDB" id="A0A8K0N481"/>
<keyword evidence="2" id="KW-0963">Cytoplasm</keyword>
<dbReference type="Proteomes" id="UP000797356">
    <property type="component" value="Chromosome 7"/>
</dbReference>
<evidence type="ECO:0000256" key="2">
    <source>
        <dbReference type="ARBA" id="ARBA00022490"/>
    </source>
</evidence>
<proteinExistence type="predicted"/>
<dbReference type="InterPro" id="IPR030482">
    <property type="entry name" value="PDRG1"/>
</dbReference>
<organism evidence="5 6">
    <name type="scientific">Cocos nucifera</name>
    <name type="common">Coconut palm</name>
    <dbReference type="NCBI Taxonomy" id="13894"/>
    <lineage>
        <taxon>Eukaryota</taxon>
        <taxon>Viridiplantae</taxon>
        <taxon>Streptophyta</taxon>
        <taxon>Embryophyta</taxon>
        <taxon>Tracheophyta</taxon>
        <taxon>Spermatophyta</taxon>
        <taxon>Magnoliopsida</taxon>
        <taxon>Liliopsida</taxon>
        <taxon>Arecaceae</taxon>
        <taxon>Arecoideae</taxon>
        <taxon>Cocoseae</taxon>
        <taxon>Attaleinae</taxon>
        <taxon>Cocos</taxon>
    </lineage>
</organism>
<name>A0A8K0N481_COCNU</name>
<evidence type="ECO:0000256" key="4">
    <source>
        <dbReference type="SAM" id="MobiDB-lite"/>
    </source>
</evidence>